<dbReference type="EMBL" id="BNCQ01000085">
    <property type="protein sequence ID" value="GIM16816.1"/>
    <property type="molecule type" value="Genomic_DNA"/>
</dbReference>
<evidence type="ECO:0000313" key="4">
    <source>
        <dbReference type="Proteomes" id="UP000722791"/>
    </source>
</evidence>
<feature type="region of interest" description="Disordered" evidence="1">
    <location>
        <begin position="622"/>
        <end position="650"/>
    </location>
</feature>
<gene>
    <name evidence="2" type="ORF">Vretifemale_20590</name>
    <name evidence="3" type="ORF">Vretimale_19406</name>
</gene>
<feature type="compositionally biased region" description="Low complexity" evidence="1">
    <location>
        <begin position="568"/>
        <end position="592"/>
    </location>
</feature>
<feature type="compositionally biased region" description="Low complexity" evidence="1">
    <location>
        <begin position="480"/>
        <end position="489"/>
    </location>
</feature>
<feature type="region of interest" description="Disordered" evidence="1">
    <location>
        <begin position="568"/>
        <end position="599"/>
    </location>
</feature>
<feature type="compositionally biased region" description="Gly residues" evidence="1">
    <location>
        <begin position="627"/>
        <end position="645"/>
    </location>
</feature>
<dbReference type="Proteomes" id="UP000722791">
    <property type="component" value="Unassembled WGS sequence"/>
</dbReference>
<comment type="caution">
    <text evidence="3">The sequence shown here is derived from an EMBL/GenBank/DDBJ whole genome shotgun (WGS) entry which is preliminary data.</text>
</comment>
<dbReference type="Proteomes" id="UP000747110">
    <property type="component" value="Unassembled WGS sequence"/>
</dbReference>
<evidence type="ECO:0000256" key="1">
    <source>
        <dbReference type="SAM" id="MobiDB-lite"/>
    </source>
</evidence>
<evidence type="ECO:0000313" key="5">
    <source>
        <dbReference type="Proteomes" id="UP000747110"/>
    </source>
</evidence>
<dbReference type="OrthoDB" id="5723at2759"/>
<proteinExistence type="predicted"/>
<reference evidence="3" key="1">
    <citation type="journal article" date="2021" name="Proc. Natl. Acad. Sci. U.S.A.">
        <title>Three genomes in the algal genus Volvox reveal the fate of a haploid sex-determining region after a transition to homothallism.</title>
        <authorList>
            <person name="Yamamoto K."/>
            <person name="Hamaji T."/>
            <person name="Kawai-Toyooka H."/>
            <person name="Matsuzaki R."/>
            <person name="Takahashi F."/>
            <person name="Nishimura Y."/>
            <person name="Kawachi M."/>
            <person name="Noguchi H."/>
            <person name="Minakuchi Y."/>
            <person name="Umen J.G."/>
            <person name="Toyoda A."/>
            <person name="Nozaki H."/>
        </authorList>
    </citation>
    <scope>NUCLEOTIDE SEQUENCE</scope>
    <source>
        <strain evidence="3">NIES-3785</strain>
        <strain evidence="2">NIES-3786</strain>
    </source>
</reference>
<feature type="region of interest" description="Disordered" evidence="1">
    <location>
        <begin position="480"/>
        <end position="545"/>
    </location>
</feature>
<organism evidence="3 4">
    <name type="scientific">Volvox reticuliferus</name>
    <dbReference type="NCBI Taxonomy" id="1737510"/>
    <lineage>
        <taxon>Eukaryota</taxon>
        <taxon>Viridiplantae</taxon>
        <taxon>Chlorophyta</taxon>
        <taxon>core chlorophytes</taxon>
        <taxon>Chlorophyceae</taxon>
        <taxon>CS clade</taxon>
        <taxon>Chlamydomonadales</taxon>
        <taxon>Volvocaceae</taxon>
        <taxon>Volvox</taxon>
    </lineage>
</organism>
<dbReference type="EMBL" id="BNCP01000089">
    <property type="protein sequence ID" value="GIL93189.1"/>
    <property type="molecule type" value="Genomic_DNA"/>
</dbReference>
<sequence>MWVRGKDPRPVQERGPPKAIQVQVALTAVPRPAPTALLARAGHNVVQLPGYQQLPDGTAPIGNPPLPGIAASFPASAATTGASFPASTSASIPTAGADALVGVTKATATAAAAAEGLPAAATAAAATAAATAHAAATATSGGPPHPPSPACLPVPSLPSSGPLMLMPLLPSTPEGRERLSRLVRTMARDLAARVLMDRHQERRWPDKLSVKVVTHGSYGRTSSKTCAFPSHILATPAAPAAASNTHGATAATAAIDDAGGRRATTLPGTAADSVPTVTAPTATGASALAPAAAAAPLGSKGSDLIVGEHTFYRPRRPSQLLDAVAAAAMGLCGAILETPGQLALGTTGQFAAPVVQIHLTAHSFVPCGAASDSAAAQRPISHLPGNNDGQAVQHQLAGSDGARAPAPVRRMARDAGAVAGSDATGSALLEPAAAAAARRCSRDDFSALRGAAVKRRRLDVGDVSADPATDCLGAATAARAAAGADGGPAYDESRIRDDAAPRGNGTATAATSHLNDTGIAAAATATAGPQRGQLRPQAQPQAHARLQPQLQLGLQPQLQPQLELQAQPQVLQRQPLRQPQPQLRAQTRPQAAGGRLRPRPCELPAQLDLIALLREMWCGQEDDGSLEGSGGRAGEGACRGEGGGSSLRRSEAVAEMAAQQMDAWLAVFGARPLEEWWSEFELGEEAARPQGGQRPAG</sequence>
<feature type="compositionally biased region" description="Polar residues" evidence="1">
    <location>
        <begin position="505"/>
        <end position="515"/>
    </location>
</feature>
<dbReference type="AlphaFoldDB" id="A0A8J4LZN8"/>
<feature type="compositionally biased region" description="Basic and acidic residues" evidence="1">
    <location>
        <begin position="491"/>
        <end position="500"/>
    </location>
</feature>
<evidence type="ECO:0000313" key="2">
    <source>
        <dbReference type="EMBL" id="GIL93189.1"/>
    </source>
</evidence>
<accession>A0A8J4LZN8</accession>
<name>A0A8J4LZN8_9CHLO</name>
<evidence type="ECO:0000313" key="3">
    <source>
        <dbReference type="EMBL" id="GIM16816.1"/>
    </source>
</evidence>
<keyword evidence="5" id="KW-1185">Reference proteome</keyword>
<protein>
    <submittedName>
        <fullName evidence="3">Uncharacterized protein</fullName>
    </submittedName>
</protein>